<name>A0AAJ3LV47_PROHU</name>
<proteinExistence type="predicted"/>
<protein>
    <submittedName>
        <fullName evidence="1">LysR family transcriptional regulator</fullName>
    </submittedName>
</protein>
<reference evidence="1 2" key="1">
    <citation type="submission" date="2016-04" db="EMBL/GenBank/DDBJ databases">
        <title>ATOL: Assembling a taxonomically balanced genome-scale reconstruction of the evolutionary history of the Enterobacteriaceae.</title>
        <authorList>
            <person name="Plunkett G.III."/>
            <person name="Neeno-Eckwall E.C."/>
            <person name="Glasner J.D."/>
            <person name="Perna N.T."/>
        </authorList>
    </citation>
    <scope>NUCLEOTIDE SEQUENCE [LARGE SCALE GENOMIC DNA]</scope>
    <source>
        <strain evidence="1 2">ATCC 700826</strain>
    </source>
</reference>
<dbReference type="RefSeq" id="WP_239994709.1">
    <property type="nucleotide sequence ID" value="NZ_LXEV01000006.1"/>
</dbReference>
<dbReference type="Proteomes" id="UP000078250">
    <property type="component" value="Unassembled WGS sequence"/>
</dbReference>
<sequence>MPKSAALLCDKKRVTLLPLSGMYTQWKIGVICNDNTENKDLDIFIELISREIDIL</sequence>
<dbReference type="EMBL" id="LXEV01000006">
    <property type="protein sequence ID" value="OAT50545.1"/>
    <property type="molecule type" value="Genomic_DNA"/>
</dbReference>
<evidence type="ECO:0000313" key="1">
    <source>
        <dbReference type="EMBL" id="OAT50545.1"/>
    </source>
</evidence>
<gene>
    <name evidence="1" type="ORF">M997_0327</name>
</gene>
<accession>A0AAJ3LV47</accession>
<comment type="caution">
    <text evidence="1">The sequence shown here is derived from an EMBL/GenBank/DDBJ whole genome shotgun (WGS) entry which is preliminary data.</text>
</comment>
<organism evidence="1 2">
    <name type="scientific">Proteus hauseri ATCC 700826</name>
    <dbReference type="NCBI Taxonomy" id="1354271"/>
    <lineage>
        <taxon>Bacteria</taxon>
        <taxon>Pseudomonadati</taxon>
        <taxon>Pseudomonadota</taxon>
        <taxon>Gammaproteobacteria</taxon>
        <taxon>Enterobacterales</taxon>
        <taxon>Morganellaceae</taxon>
        <taxon>Proteus</taxon>
    </lineage>
</organism>
<evidence type="ECO:0000313" key="2">
    <source>
        <dbReference type="Proteomes" id="UP000078250"/>
    </source>
</evidence>
<dbReference type="AlphaFoldDB" id="A0AAJ3LV47"/>
<keyword evidence="2" id="KW-1185">Reference proteome</keyword>